<dbReference type="Pfam" id="PF03544">
    <property type="entry name" value="TonB_C"/>
    <property type="match status" value="1"/>
</dbReference>
<sequence>MKAKKNPKLDIGRNSSIYFAIGLNIMLFFSWKALEFRSFETASNDIELLDLAPDFQEDIPITTINIPLPPPPPVVVSESIQVVESFEEIEETVIESTESSQEDRIAPAEAVIAVEDVLVEEVEEVAEVPFAVIENIPVFPGCEGLSKAASLACFQTKMNAHIKTHFRYPEEALNLEIEGRVSVLFIIDENGYIVGIRSRGPDKILEGEAERIIGLLPRMKPGMQRGKPVKVTYAVPIFFKYKVAL</sequence>
<evidence type="ECO:0000313" key="4">
    <source>
        <dbReference type="Proteomes" id="UP001589605"/>
    </source>
</evidence>
<dbReference type="InterPro" id="IPR037682">
    <property type="entry name" value="TonB_C"/>
</dbReference>
<dbReference type="EMBL" id="JBHMEZ010000003">
    <property type="protein sequence ID" value="MFB9052837.1"/>
    <property type="molecule type" value="Genomic_DNA"/>
</dbReference>
<dbReference type="Gene3D" id="3.30.1150.10">
    <property type="match status" value="1"/>
</dbReference>
<keyword evidence="4" id="KW-1185">Reference proteome</keyword>
<dbReference type="SUPFAM" id="SSF74653">
    <property type="entry name" value="TolA/TonB C-terminal domain"/>
    <property type="match status" value="1"/>
</dbReference>
<name>A0ABV5F071_9FLAO</name>
<feature type="domain" description="TonB C-terminal" evidence="2">
    <location>
        <begin position="153"/>
        <end position="245"/>
    </location>
</feature>
<dbReference type="RefSeq" id="WP_382382013.1">
    <property type="nucleotide sequence ID" value="NZ_JBHMEZ010000003.1"/>
</dbReference>
<dbReference type="PANTHER" id="PTHR33446">
    <property type="entry name" value="PROTEIN TONB-RELATED"/>
    <property type="match status" value="1"/>
</dbReference>
<keyword evidence="1" id="KW-0472">Membrane</keyword>
<evidence type="ECO:0000313" key="3">
    <source>
        <dbReference type="EMBL" id="MFB9052837.1"/>
    </source>
</evidence>
<accession>A0ABV5F071</accession>
<evidence type="ECO:0000259" key="2">
    <source>
        <dbReference type="PROSITE" id="PS52015"/>
    </source>
</evidence>
<dbReference type="InterPro" id="IPR051045">
    <property type="entry name" value="TonB-dependent_transducer"/>
</dbReference>
<protein>
    <submittedName>
        <fullName evidence="3">Energy transducer TonB</fullName>
    </submittedName>
</protein>
<keyword evidence="1" id="KW-1133">Transmembrane helix</keyword>
<gene>
    <name evidence="3" type="ORF">ACFFVB_07055</name>
</gene>
<reference evidence="3 4" key="1">
    <citation type="submission" date="2024-09" db="EMBL/GenBank/DDBJ databases">
        <authorList>
            <person name="Sun Q."/>
            <person name="Mori K."/>
        </authorList>
    </citation>
    <scope>NUCLEOTIDE SEQUENCE [LARGE SCALE GENOMIC DNA]</scope>
    <source>
        <strain evidence="3 4">CECT 8286</strain>
    </source>
</reference>
<evidence type="ECO:0000256" key="1">
    <source>
        <dbReference type="SAM" id="Phobius"/>
    </source>
</evidence>
<organism evidence="3 4">
    <name type="scientific">Formosa undariae</name>
    <dbReference type="NCBI Taxonomy" id="1325436"/>
    <lineage>
        <taxon>Bacteria</taxon>
        <taxon>Pseudomonadati</taxon>
        <taxon>Bacteroidota</taxon>
        <taxon>Flavobacteriia</taxon>
        <taxon>Flavobacteriales</taxon>
        <taxon>Flavobacteriaceae</taxon>
        <taxon>Formosa</taxon>
    </lineage>
</organism>
<feature type="transmembrane region" description="Helical" evidence="1">
    <location>
        <begin position="16"/>
        <end position="34"/>
    </location>
</feature>
<dbReference type="PANTHER" id="PTHR33446:SF2">
    <property type="entry name" value="PROTEIN TONB"/>
    <property type="match status" value="1"/>
</dbReference>
<dbReference type="Proteomes" id="UP001589605">
    <property type="component" value="Unassembled WGS sequence"/>
</dbReference>
<proteinExistence type="predicted"/>
<comment type="caution">
    <text evidence="3">The sequence shown here is derived from an EMBL/GenBank/DDBJ whole genome shotgun (WGS) entry which is preliminary data.</text>
</comment>
<keyword evidence="1" id="KW-0812">Transmembrane</keyword>
<dbReference type="PROSITE" id="PS52015">
    <property type="entry name" value="TONB_CTD"/>
    <property type="match status" value="1"/>
</dbReference>